<proteinExistence type="predicted"/>
<protein>
    <submittedName>
        <fullName evidence="2">Uncharacterized protein</fullName>
    </submittedName>
</protein>
<feature type="compositionally biased region" description="Polar residues" evidence="1">
    <location>
        <begin position="25"/>
        <end position="46"/>
    </location>
</feature>
<dbReference type="SUPFAM" id="SSF57924">
    <property type="entry name" value="Inhibitor of apoptosis (IAP) repeat"/>
    <property type="match status" value="1"/>
</dbReference>
<reference evidence="2" key="1">
    <citation type="submission" date="2020-11" db="EMBL/GenBank/DDBJ databases">
        <authorList>
            <person name="Tran Van P."/>
        </authorList>
    </citation>
    <scope>NUCLEOTIDE SEQUENCE</scope>
</reference>
<gene>
    <name evidence="2" type="ORF">ONB1V03_LOCUS13836</name>
</gene>
<dbReference type="Proteomes" id="UP000728032">
    <property type="component" value="Unassembled WGS sequence"/>
</dbReference>
<feature type="region of interest" description="Disordered" evidence="1">
    <location>
        <begin position="25"/>
        <end position="47"/>
    </location>
</feature>
<name>A0A7R9MBL5_9ACAR</name>
<accession>A0A7R9MBL5</accession>
<evidence type="ECO:0000313" key="3">
    <source>
        <dbReference type="Proteomes" id="UP000728032"/>
    </source>
</evidence>
<sequence length="228" mass="25930">MDENEYNLIKEYFFAKIISTTPYISDTDSEQTAPTVTQSSNPSVNPSDIMDDNDNEIHRQVVHESYDDNQDIRLYGRQHSLSVETIGSSESGIEPCQYVGQYVGVTIRSARDFSKLEVRLKTYKKYWNNNVPVPIEQLAQAVGVYRWEVGDDPWIGHAKGSPNCKFLRENIDNHYIGRYGRQQSDTNGTIGFSFLMPDTNRAMSPITVRSPVATAMPYLCPTHTGRQY</sequence>
<dbReference type="InterPro" id="IPR001370">
    <property type="entry name" value="BIR_rpt"/>
</dbReference>
<dbReference type="SMART" id="SM00238">
    <property type="entry name" value="BIR"/>
    <property type="match status" value="1"/>
</dbReference>
<dbReference type="EMBL" id="CAJPVJ010012570">
    <property type="protein sequence ID" value="CAG2174391.1"/>
    <property type="molecule type" value="Genomic_DNA"/>
</dbReference>
<keyword evidence="3" id="KW-1185">Reference proteome</keyword>
<organism evidence="2">
    <name type="scientific">Oppiella nova</name>
    <dbReference type="NCBI Taxonomy" id="334625"/>
    <lineage>
        <taxon>Eukaryota</taxon>
        <taxon>Metazoa</taxon>
        <taxon>Ecdysozoa</taxon>
        <taxon>Arthropoda</taxon>
        <taxon>Chelicerata</taxon>
        <taxon>Arachnida</taxon>
        <taxon>Acari</taxon>
        <taxon>Acariformes</taxon>
        <taxon>Sarcoptiformes</taxon>
        <taxon>Oribatida</taxon>
        <taxon>Brachypylina</taxon>
        <taxon>Oppioidea</taxon>
        <taxon>Oppiidae</taxon>
        <taxon>Oppiella</taxon>
    </lineage>
</organism>
<evidence type="ECO:0000313" key="2">
    <source>
        <dbReference type="EMBL" id="CAD7657205.1"/>
    </source>
</evidence>
<evidence type="ECO:0000256" key="1">
    <source>
        <dbReference type="SAM" id="MobiDB-lite"/>
    </source>
</evidence>
<dbReference type="AlphaFoldDB" id="A0A7R9MBL5"/>
<dbReference type="Gene3D" id="1.10.1170.10">
    <property type="entry name" value="Inhibitor Of Apoptosis Protein (2mihbC-IAP-1), Chain A"/>
    <property type="match status" value="1"/>
</dbReference>
<dbReference type="EMBL" id="OC927395">
    <property type="protein sequence ID" value="CAD7657205.1"/>
    <property type="molecule type" value="Genomic_DNA"/>
</dbReference>